<accession>A0AA35LP70</accession>
<gene>
    <name evidence="1" type="ORF">CCHLO57077_00017798</name>
</gene>
<keyword evidence="2" id="KW-1185">Reference proteome</keyword>
<dbReference type="AlphaFoldDB" id="A0AA35LP70"/>
<comment type="caution">
    <text evidence="1">The sequence shown here is derived from an EMBL/GenBank/DDBJ whole genome shotgun (WGS) entry which is preliminary data.</text>
</comment>
<name>A0AA35LP70_9HYPO</name>
<dbReference type="Proteomes" id="UP001160390">
    <property type="component" value="Unassembled WGS sequence"/>
</dbReference>
<evidence type="ECO:0000313" key="2">
    <source>
        <dbReference type="Proteomes" id="UP001160390"/>
    </source>
</evidence>
<protein>
    <submittedName>
        <fullName evidence="1">Uncharacterized protein</fullName>
    </submittedName>
</protein>
<sequence>MVRLPTRKAASSLWKMAIYLVSDSATLDIHVSWNGDTETLTWRFYAQQTGGKSRLLGEVKREGFETHVTFNEESATKGSLITAQAIGGDGAVLRQSKPVLVYHVAAHPHRFDGSSLQWALNEEL</sequence>
<reference evidence="1" key="1">
    <citation type="submission" date="2023-01" db="EMBL/GenBank/DDBJ databases">
        <authorList>
            <person name="Piombo E."/>
        </authorList>
    </citation>
    <scope>NUCLEOTIDE SEQUENCE</scope>
</reference>
<organism evidence="1 2">
    <name type="scientific">Clonostachys chloroleuca</name>
    <dbReference type="NCBI Taxonomy" id="1926264"/>
    <lineage>
        <taxon>Eukaryota</taxon>
        <taxon>Fungi</taxon>
        <taxon>Dikarya</taxon>
        <taxon>Ascomycota</taxon>
        <taxon>Pezizomycotina</taxon>
        <taxon>Sordariomycetes</taxon>
        <taxon>Hypocreomycetidae</taxon>
        <taxon>Hypocreales</taxon>
        <taxon>Bionectriaceae</taxon>
        <taxon>Clonostachys</taxon>
    </lineage>
</organism>
<evidence type="ECO:0000313" key="1">
    <source>
        <dbReference type="EMBL" id="CAI6014058.1"/>
    </source>
</evidence>
<proteinExistence type="predicted"/>
<dbReference type="EMBL" id="CABFNP030000423">
    <property type="protein sequence ID" value="CAI6014058.1"/>
    <property type="molecule type" value="Genomic_DNA"/>
</dbReference>